<reference evidence="1" key="1">
    <citation type="journal article" date="2023" name="Insect Mol. Biol.">
        <title>Genome sequencing provides insights into the evolution of gene families encoding plant cell wall-degrading enzymes in longhorned beetles.</title>
        <authorList>
            <person name="Shin N.R."/>
            <person name="Okamura Y."/>
            <person name="Kirsch R."/>
            <person name="Pauchet Y."/>
        </authorList>
    </citation>
    <scope>NUCLEOTIDE SEQUENCE</scope>
    <source>
        <strain evidence="1">RBIC_L_NR</strain>
    </source>
</reference>
<proteinExistence type="predicted"/>
<dbReference type="SUPFAM" id="SSF57903">
    <property type="entry name" value="FYVE/PHD zinc finger"/>
    <property type="match status" value="1"/>
</dbReference>
<dbReference type="InterPro" id="IPR011011">
    <property type="entry name" value="Znf_FYVE_PHD"/>
</dbReference>
<name>A0AAV8XFW4_9CUCU</name>
<keyword evidence="2" id="KW-1185">Reference proteome</keyword>
<dbReference type="Proteomes" id="UP001162156">
    <property type="component" value="Unassembled WGS sequence"/>
</dbReference>
<gene>
    <name evidence="1" type="ORF">NQ314_011753</name>
</gene>
<dbReference type="EMBL" id="JANEYF010003282">
    <property type="protein sequence ID" value="KAJ8937697.1"/>
    <property type="molecule type" value="Genomic_DNA"/>
</dbReference>
<evidence type="ECO:0000313" key="2">
    <source>
        <dbReference type="Proteomes" id="UP001162156"/>
    </source>
</evidence>
<dbReference type="AlphaFoldDB" id="A0AAV8XFW4"/>
<accession>A0AAV8XFW4</accession>
<sequence>MSRRGVLANEIKCFNESCDFVLHSKCLDIITKVISIEKKTFRCKSCYEVFKNSLTAEKKYWCIRFKK</sequence>
<protein>
    <submittedName>
        <fullName evidence="1">Uncharacterized protein</fullName>
    </submittedName>
</protein>
<evidence type="ECO:0000313" key="1">
    <source>
        <dbReference type="EMBL" id="KAJ8937697.1"/>
    </source>
</evidence>
<organism evidence="1 2">
    <name type="scientific">Rhamnusium bicolor</name>
    <dbReference type="NCBI Taxonomy" id="1586634"/>
    <lineage>
        <taxon>Eukaryota</taxon>
        <taxon>Metazoa</taxon>
        <taxon>Ecdysozoa</taxon>
        <taxon>Arthropoda</taxon>
        <taxon>Hexapoda</taxon>
        <taxon>Insecta</taxon>
        <taxon>Pterygota</taxon>
        <taxon>Neoptera</taxon>
        <taxon>Endopterygota</taxon>
        <taxon>Coleoptera</taxon>
        <taxon>Polyphaga</taxon>
        <taxon>Cucujiformia</taxon>
        <taxon>Chrysomeloidea</taxon>
        <taxon>Cerambycidae</taxon>
        <taxon>Lepturinae</taxon>
        <taxon>Rhagiini</taxon>
        <taxon>Rhamnusium</taxon>
    </lineage>
</organism>
<comment type="caution">
    <text evidence="1">The sequence shown here is derived from an EMBL/GenBank/DDBJ whole genome shotgun (WGS) entry which is preliminary data.</text>
</comment>